<evidence type="ECO:0000256" key="3">
    <source>
        <dbReference type="ARBA" id="ARBA00022840"/>
    </source>
</evidence>
<keyword evidence="1" id="KW-0813">Transport</keyword>
<dbReference type="NCBIfam" id="TIGR01727">
    <property type="entry name" value="oligo_HPY"/>
    <property type="match status" value="1"/>
</dbReference>
<name>H0UKX1_9BACT</name>
<dbReference type="InterPro" id="IPR027417">
    <property type="entry name" value="P-loop_NTPase"/>
</dbReference>
<dbReference type="PROSITE" id="PS50893">
    <property type="entry name" value="ABC_TRANSPORTER_2"/>
    <property type="match status" value="1"/>
</dbReference>
<dbReference type="PANTHER" id="PTHR43776">
    <property type="entry name" value="TRANSPORT ATP-BINDING PROTEIN"/>
    <property type="match status" value="1"/>
</dbReference>
<dbReference type="PANTHER" id="PTHR43776:SF8">
    <property type="entry name" value="ABC TRANSPORTER, ATP-BINDING PROTEIN"/>
    <property type="match status" value="1"/>
</dbReference>
<dbReference type="RefSeq" id="WP_008521387.1">
    <property type="nucleotide sequence ID" value="NZ_CM001376.1"/>
</dbReference>
<sequence>MTEIMKEPAAAPHTPMVEVNHLKKYFKTKRGLLHAVDDVSFSIERGETLGLVGESGCGKSTLGRTMIRLLDATSGEVKFDGRDILKFSKSEMKEMRKKVQIVFQDPYSCLNPRLSVADLIAEPLIVNKVYSSKKAMNDRILELMDTVGLARRLIGTYPHELDGGRRQRIGIARSLALNPDFIVLDEPVSALDVCIQAQVLNLLCQLQRDNGYTYVFISHDLSVVKHLSDRIAVMYLGSMVELTGDKEIFKNPLHPYTQALLSAIPIPKVGVKRERILLEGDVPSPVNPPAGCRFAGRCRFRKDICTAQTPELKEVAPNHFVACHLVKSAE</sequence>
<dbReference type="InterPro" id="IPR013563">
    <property type="entry name" value="Oligopep_ABC_C"/>
</dbReference>
<keyword evidence="6" id="KW-1185">Reference proteome</keyword>
<evidence type="ECO:0000313" key="5">
    <source>
        <dbReference type="EMBL" id="EHM13330.1"/>
    </source>
</evidence>
<evidence type="ECO:0000259" key="4">
    <source>
        <dbReference type="PROSITE" id="PS50893"/>
    </source>
</evidence>
<dbReference type="InterPro" id="IPR050319">
    <property type="entry name" value="ABC_transp_ATP-bind"/>
</dbReference>
<dbReference type="eggNOG" id="COG4608">
    <property type="taxonomic scope" value="Bacteria"/>
</dbReference>
<dbReference type="Pfam" id="PF08352">
    <property type="entry name" value="oligo_HPY"/>
    <property type="match status" value="1"/>
</dbReference>
<evidence type="ECO:0000256" key="2">
    <source>
        <dbReference type="ARBA" id="ARBA00022741"/>
    </source>
</evidence>
<reference evidence="5 6" key="1">
    <citation type="submission" date="2011-11" db="EMBL/GenBank/DDBJ databases">
        <title>The Noncontiguous Finished genome of Jonquetella anthropi DSM 22815.</title>
        <authorList>
            <consortium name="US DOE Joint Genome Institute (JGI-PGF)"/>
            <person name="Lucas S."/>
            <person name="Copeland A."/>
            <person name="Lapidus A."/>
            <person name="Glavina del Rio T."/>
            <person name="Dalin E."/>
            <person name="Tice H."/>
            <person name="Bruce D."/>
            <person name="Goodwin L."/>
            <person name="Pitluck S."/>
            <person name="Peters L."/>
            <person name="Mikhailova N."/>
            <person name="Held B."/>
            <person name="Kyrpides N."/>
            <person name="Mavromatis K."/>
            <person name="Ivanova N."/>
            <person name="Markowitz V."/>
            <person name="Cheng J.-F."/>
            <person name="Hugenholtz P."/>
            <person name="Woyke T."/>
            <person name="Wu D."/>
            <person name="Gronow S."/>
            <person name="Wellnitz S."/>
            <person name="Brambilla E."/>
            <person name="Klenk H.-P."/>
            <person name="Eisen J.A."/>
        </authorList>
    </citation>
    <scope>NUCLEOTIDE SEQUENCE [LARGE SCALE GENOMIC DNA]</scope>
    <source>
        <strain evidence="5 6">DSM 22815</strain>
    </source>
</reference>
<dbReference type="FunFam" id="3.40.50.300:FF:000016">
    <property type="entry name" value="Oligopeptide ABC transporter ATP-binding component"/>
    <property type="match status" value="1"/>
</dbReference>
<keyword evidence="2" id="KW-0547">Nucleotide-binding</keyword>
<dbReference type="GO" id="GO:0005524">
    <property type="term" value="F:ATP binding"/>
    <property type="evidence" value="ECO:0007669"/>
    <property type="project" value="UniProtKB-KW"/>
</dbReference>
<gene>
    <name evidence="5" type="ORF">JonanDRAFT_0957</name>
</gene>
<organism evidence="5 6">
    <name type="scientific">Jonquetella anthropi DSM 22815</name>
    <dbReference type="NCBI Taxonomy" id="885272"/>
    <lineage>
        <taxon>Bacteria</taxon>
        <taxon>Thermotogati</taxon>
        <taxon>Synergistota</taxon>
        <taxon>Synergistia</taxon>
        <taxon>Synergistales</taxon>
        <taxon>Dethiosulfovibrionaceae</taxon>
        <taxon>Jonquetella</taxon>
    </lineage>
</organism>
<evidence type="ECO:0000313" key="6">
    <source>
        <dbReference type="Proteomes" id="UP000003806"/>
    </source>
</evidence>
<dbReference type="GO" id="GO:0055085">
    <property type="term" value="P:transmembrane transport"/>
    <property type="evidence" value="ECO:0007669"/>
    <property type="project" value="UniProtKB-ARBA"/>
</dbReference>
<feature type="domain" description="ABC transporter" evidence="4">
    <location>
        <begin position="17"/>
        <end position="261"/>
    </location>
</feature>
<dbReference type="EMBL" id="CM001376">
    <property type="protein sequence ID" value="EHM13330.1"/>
    <property type="molecule type" value="Genomic_DNA"/>
</dbReference>
<dbReference type="GO" id="GO:0016887">
    <property type="term" value="F:ATP hydrolysis activity"/>
    <property type="evidence" value="ECO:0007669"/>
    <property type="project" value="InterPro"/>
</dbReference>
<evidence type="ECO:0000256" key="1">
    <source>
        <dbReference type="ARBA" id="ARBA00022448"/>
    </source>
</evidence>
<dbReference type="OrthoDB" id="9806285at2"/>
<dbReference type="InterPro" id="IPR003439">
    <property type="entry name" value="ABC_transporter-like_ATP-bd"/>
</dbReference>
<dbReference type="Pfam" id="PF00005">
    <property type="entry name" value="ABC_tran"/>
    <property type="match status" value="1"/>
</dbReference>
<dbReference type="SMART" id="SM00382">
    <property type="entry name" value="AAA"/>
    <property type="match status" value="1"/>
</dbReference>
<accession>H0UKX1</accession>
<proteinExistence type="predicted"/>
<dbReference type="STRING" id="885272.JonanDRAFT_0957"/>
<dbReference type="Gene3D" id="3.40.50.300">
    <property type="entry name" value="P-loop containing nucleotide triphosphate hydrolases"/>
    <property type="match status" value="1"/>
</dbReference>
<dbReference type="SUPFAM" id="SSF52540">
    <property type="entry name" value="P-loop containing nucleoside triphosphate hydrolases"/>
    <property type="match status" value="1"/>
</dbReference>
<dbReference type="InterPro" id="IPR003593">
    <property type="entry name" value="AAA+_ATPase"/>
</dbReference>
<dbReference type="AlphaFoldDB" id="H0UKX1"/>
<dbReference type="Proteomes" id="UP000003806">
    <property type="component" value="Chromosome"/>
</dbReference>
<dbReference type="CDD" id="cd03257">
    <property type="entry name" value="ABC_NikE_OppD_transporters"/>
    <property type="match status" value="1"/>
</dbReference>
<dbReference type="HOGENOM" id="CLU_000604_1_23_0"/>
<keyword evidence="3 5" id="KW-0067">ATP-binding</keyword>
<dbReference type="GO" id="GO:0015833">
    <property type="term" value="P:peptide transport"/>
    <property type="evidence" value="ECO:0007669"/>
    <property type="project" value="InterPro"/>
</dbReference>
<protein>
    <submittedName>
        <fullName evidence="5">Oligopeptide/dipeptide ABC transporter, ATP-binding protein</fullName>
    </submittedName>
</protein>